<keyword evidence="1" id="KW-0732">Signal</keyword>
<dbReference type="eggNOG" id="ENOG502S55X">
    <property type="taxonomic scope" value="Eukaryota"/>
</dbReference>
<dbReference type="OMA" id="EVRVCWL"/>
<dbReference type="GO" id="GO:0006506">
    <property type="term" value="P:GPI anchor biosynthetic process"/>
    <property type="evidence" value="ECO:0007669"/>
    <property type="project" value="TreeGrafter"/>
</dbReference>
<dbReference type="GO" id="GO:0031501">
    <property type="term" value="C:mannosyltransferase complex"/>
    <property type="evidence" value="ECO:0007669"/>
    <property type="project" value="TreeGrafter"/>
</dbReference>
<evidence type="ECO:0000313" key="2">
    <source>
        <dbReference type="EMBL" id="EEP79240.1"/>
    </source>
</evidence>
<dbReference type="GO" id="GO:0000030">
    <property type="term" value="F:mannosyltransferase activity"/>
    <property type="evidence" value="ECO:0007669"/>
    <property type="project" value="TreeGrafter"/>
</dbReference>
<dbReference type="Proteomes" id="UP000002058">
    <property type="component" value="Unassembled WGS sequence"/>
</dbReference>
<feature type="signal peptide" evidence="1">
    <location>
        <begin position="1"/>
        <end position="17"/>
    </location>
</feature>
<reference evidence="3" key="1">
    <citation type="journal article" date="2009" name="Genome Res.">
        <title>Comparative genomic analyses of the human fungal pathogens Coccidioides and their relatives.</title>
        <authorList>
            <person name="Sharpton T.J."/>
            <person name="Stajich J.E."/>
            <person name="Rounsley S.D."/>
            <person name="Gardner M.J."/>
            <person name="Wortman J.R."/>
            <person name="Jordar V.S."/>
            <person name="Maiti R."/>
            <person name="Kodira C.D."/>
            <person name="Neafsey D.E."/>
            <person name="Zeng Q."/>
            <person name="Hung C.-Y."/>
            <person name="McMahan C."/>
            <person name="Muszewska A."/>
            <person name="Grynberg M."/>
            <person name="Mandel M.A."/>
            <person name="Kellner E.M."/>
            <person name="Barker B.M."/>
            <person name="Galgiani J.N."/>
            <person name="Orbach M.J."/>
            <person name="Kirkland T.N."/>
            <person name="Cole G.T."/>
            <person name="Henn M.R."/>
            <person name="Birren B.W."/>
            <person name="Taylor J.W."/>
        </authorList>
    </citation>
    <scope>NUCLEOTIDE SEQUENCE [LARGE SCALE GENOMIC DNA]</scope>
    <source>
        <strain evidence="3">UAMH 1704</strain>
    </source>
</reference>
<evidence type="ECO:0000313" key="3">
    <source>
        <dbReference type="Proteomes" id="UP000002058"/>
    </source>
</evidence>
<dbReference type="GO" id="GO:0005789">
    <property type="term" value="C:endoplasmic reticulum membrane"/>
    <property type="evidence" value="ECO:0007669"/>
    <property type="project" value="TreeGrafter"/>
</dbReference>
<dbReference type="VEuPathDB" id="FungiDB:UREG_04086"/>
<dbReference type="InterPro" id="IPR019433">
    <property type="entry name" value="GPI_ManTrfase_II_coact_Pga1"/>
</dbReference>
<sequence length="236" mass="25894">MLPFVILWSLLVRLVLSNVEKAIFVAPPIDAAQFPAASLRLENLSNLGTLSPSTPSIRQHLNASFPSETNPLGVKSWFRLANLSPGQRYEVRICWLATQPTSFDLNLFTASDILDSSSLLSSFTTFCERHQLANQRLPPLPNKSPNAITLFLAVDAAADYFTLNQTLMESVPPVAVDIILDAYLMNIFPRSLIPTAVYVACVVVVAWRACRFVQSLVNGIISSGSITEISAEQKSK</sequence>
<dbReference type="AlphaFoldDB" id="C4JMM8"/>
<organism evidence="2 3">
    <name type="scientific">Uncinocarpus reesii (strain UAMH 1704)</name>
    <dbReference type="NCBI Taxonomy" id="336963"/>
    <lineage>
        <taxon>Eukaryota</taxon>
        <taxon>Fungi</taxon>
        <taxon>Dikarya</taxon>
        <taxon>Ascomycota</taxon>
        <taxon>Pezizomycotina</taxon>
        <taxon>Eurotiomycetes</taxon>
        <taxon>Eurotiomycetidae</taxon>
        <taxon>Onygenales</taxon>
        <taxon>Onygenaceae</taxon>
        <taxon>Uncinocarpus</taxon>
    </lineage>
</organism>
<gene>
    <name evidence="2" type="ORF">UREG_04086</name>
</gene>
<feature type="chain" id="PRO_5002939314" evidence="1">
    <location>
        <begin position="18"/>
        <end position="236"/>
    </location>
</feature>
<dbReference type="PANTHER" id="PTHR28022">
    <property type="entry name" value="GPI MANNOSYLTRANSFERASE 2 SUBUNIT PGA1"/>
    <property type="match status" value="1"/>
</dbReference>
<keyword evidence="3" id="KW-1185">Reference proteome</keyword>
<dbReference type="RefSeq" id="XP_002544569.1">
    <property type="nucleotide sequence ID" value="XM_002544523.1"/>
</dbReference>
<name>C4JMM8_UNCRE</name>
<evidence type="ECO:0000256" key="1">
    <source>
        <dbReference type="SAM" id="SignalP"/>
    </source>
</evidence>
<protein>
    <submittedName>
        <fullName evidence="2">Uncharacterized protein</fullName>
    </submittedName>
</protein>
<dbReference type="OrthoDB" id="3360032at2759"/>
<dbReference type="HOGENOM" id="CLU_062870_0_0_1"/>
<dbReference type="InParanoid" id="C4JMM8"/>
<dbReference type="KEGG" id="ure:UREG_04086"/>
<proteinExistence type="predicted"/>
<dbReference type="GeneID" id="8444789"/>
<dbReference type="EMBL" id="CH476616">
    <property type="protein sequence ID" value="EEP79240.1"/>
    <property type="molecule type" value="Genomic_DNA"/>
</dbReference>
<dbReference type="Pfam" id="PF10333">
    <property type="entry name" value="Pga1"/>
    <property type="match status" value="1"/>
</dbReference>
<accession>C4JMM8</accession>
<dbReference type="PANTHER" id="PTHR28022:SF1">
    <property type="entry name" value="GPI MANNOSYLTRANSFERASE 2 SUBUNIT PGA1"/>
    <property type="match status" value="1"/>
</dbReference>